<dbReference type="Gene3D" id="3.10.290.10">
    <property type="entry name" value="RNA-binding S4 domain"/>
    <property type="match status" value="1"/>
</dbReference>
<dbReference type="EC" id="6.1.1.1" evidence="3"/>
<name>A0A645GSV4_9ZZZZ</name>
<dbReference type="GO" id="GO:0005829">
    <property type="term" value="C:cytosol"/>
    <property type="evidence" value="ECO:0007669"/>
    <property type="project" value="TreeGrafter"/>
</dbReference>
<sequence length="108" mass="11560">MHGEEEAKKAQTAAESLFAGGSDQSNIPTYVISAEEIAQSGLRVTDLLVLAKLAVSKSDARRLIEGGGVFVGERKVESVNESVDPEEISGEGVILRKGKKGYCRIRRA</sequence>
<dbReference type="CDD" id="cd00165">
    <property type="entry name" value="S4"/>
    <property type="match status" value="1"/>
</dbReference>
<dbReference type="AlphaFoldDB" id="A0A645GSV4"/>
<evidence type="ECO:0000256" key="1">
    <source>
        <dbReference type="SAM" id="MobiDB-lite"/>
    </source>
</evidence>
<dbReference type="GO" id="GO:0043039">
    <property type="term" value="P:tRNA aminoacylation"/>
    <property type="evidence" value="ECO:0007669"/>
    <property type="project" value="TreeGrafter"/>
</dbReference>
<gene>
    <name evidence="3" type="primary">tyrS_48</name>
    <name evidence="3" type="ORF">SDC9_176334</name>
</gene>
<feature type="region of interest" description="Disordered" evidence="1">
    <location>
        <begin position="1"/>
        <end position="23"/>
    </location>
</feature>
<evidence type="ECO:0000313" key="3">
    <source>
        <dbReference type="EMBL" id="MPN28889.1"/>
    </source>
</evidence>
<evidence type="ECO:0000259" key="2">
    <source>
        <dbReference type="Pfam" id="PF22421"/>
    </source>
</evidence>
<dbReference type="EMBL" id="VSSQ01079339">
    <property type="protein sequence ID" value="MPN28889.1"/>
    <property type="molecule type" value="Genomic_DNA"/>
</dbReference>
<dbReference type="InterPro" id="IPR054608">
    <property type="entry name" value="SYY-like_C"/>
</dbReference>
<dbReference type="SUPFAM" id="SSF55174">
    <property type="entry name" value="Alpha-L RNA-binding motif"/>
    <property type="match status" value="1"/>
</dbReference>
<dbReference type="Pfam" id="PF22421">
    <property type="entry name" value="SYY_C-terminal"/>
    <property type="match status" value="1"/>
</dbReference>
<dbReference type="PANTHER" id="PTHR11766:SF0">
    <property type="entry name" value="TYROSINE--TRNA LIGASE, MITOCHONDRIAL"/>
    <property type="match status" value="1"/>
</dbReference>
<protein>
    <submittedName>
        <fullName evidence="3">Tyrosine--tRNA ligase</fullName>
        <ecNumber evidence="3">6.1.1.1</ecNumber>
    </submittedName>
</protein>
<organism evidence="3">
    <name type="scientific">bioreactor metagenome</name>
    <dbReference type="NCBI Taxonomy" id="1076179"/>
    <lineage>
        <taxon>unclassified sequences</taxon>
        <taxon>metagenomes</taxon>
        <taxon>ecological metagenomes</taxon>
    </lineage>
</organism>
<keyword evidence="3" id="KW-0436">Ligase</keyword>
<dbReference type="PANTHER" id="PTHR11766">
    <property type="entry name" value="TYROSYL-TRNA SYNTHETASE"/>
    <property type="match status" value="1"/>
</dbReference>
<dbReference type="InterPro" id="IPR036986">
    <property type="entry name" value="S4_RNA-bd_sf"/>
</dbReference>
<accession>A0A645GSV4</accession>
<dbReference type="GO" id="GO:0004831">
    <property type="term" value="F:tyrosine-tRNA ligase activity"/>
    <property type="evidence" value="ECO:0007669"/>
    <property type="project" value="UniProtKB-EC"/>
</dbReference>
<reference evidence="3" key="1">
    <citation type="submission" date="2019-08" db="EMBL/GenBank/DDBJ databases">
        <authorList>
            <person name="Kucharzyk K."/>
            <person name="Murdoch R.W."/>
            <person name="Higgins S."/>
            <person name="Loffler F."/>
        </authorList>
    </citation>
    <scope>NUCLEOTIDE SEQUENCE</scope>
</reference>
<dbReference type="GO" id="GO:0003723">
    <property type="term" value="F:RNA binding"/>
    <property type="evidence" value="ECO:0007669"/>
    <property type="project" value="InterPro"/>
</dbReference>
<dbReference type="PROSITE" id="PS50889">
    <property type="entry name" value="S4"/>
    <property type="match status" value="1"/>
</dbReference>
<dbReference type="InterPro" id="IPR024088">
    <property type="entry name" value="Tyr-tRNA-ligase_bac-type"/>
</dbReference>
<comment type="caution">
    <text evidence="3">The sequence shown here is derived from an EMBL/GenBank/DDBJ whole genome shotgun (WGS) entry which is preliminary data.</text>
</comment>
<proteinExistence type="predicted"/>
<feature type="domain" description="Tyrosine--tRNA ligase SYY-like C-terminal" evidence="2">
    <location>
        <begin position="36"/>
        <end position="104"/>
    </location>
</feature>